<reference evidence="1" key="1">
    <citation type="submission" date="2021-03" db="EMBL/GenBank/DDBJ databases">
        <authorList>
            <person name="Wang G."/>
        </authorList>
    </citation>
    <scope>NUCLEOTIDE SEQUENCE</scope>
    <source>
        <strain evidence="1">KCTC 12899</strain>
    </source>
</reference>
<accession>A0A8J7Q582</accession>
<name>A0A8J7Q582_9BACT</name>
<dbReference type="PANTHER" id="PTHR43737">
    <property type="entry name" value="BLL7424 PROTEIN"/>
    <property type="match status" value="1"/>
</dbReference>
<dbReference type="Proteomes" id="UP000664417">
    <property type="component" value="Unassembled WGS sequence"/>
</dbReference>
<comment type="caution">
    <text evidence="1">The sequence shown here is derived from an EMBL/GenBank/DDBJ whole genome shotgun (WGS) entry which is preliminary data.</text>
</comment>
<organism evidence="1 2">
    <name type="scientific">Acanthopleuribacter pedis</name>
    <dbReference type="NCBI Taxonomy" id="442870"/>
    <lineage>
        <taxon>Bacteria</taxon>
        <taxon>Pseudomonadati</taxon>
        <taxon>Acidobacteriota</taxon>
        <taxon>Holophagae</taxon>
        <taxon>Acanthopleuribacterales</taxon>
        <taxon>Acanthopleuribacteraceae</taxon>
        <taxon>Acanthopleuribacter</taxon>
    </lineage>
</organism>
<dbReference type="Pfam" id="PF07394">
    <property type="entry name" value="DUF1501"/>
    <property type="match status" value="1"/>
</dbReference>
<dbReference type="InterPro" id="IPR010869">
    <property type="entry name" value="DUF1501"/>
</dbReference>
<keyword evidence="2" id="KW-1185">Reference proteome</keyword>
<evidence type="ECO:0000313" key="1">
    <source>
        <dbReference type="EMBL" id="MBO1320647.1"/>
    </source>
</evidence>
<proteinExistence type="predicted"/>
<dbReference type="RefSeq" id="WP_207860600.1">
    <property type="nucleotide sequence ID" value="NZ_JAFREP010000018.1"/>
</dbReference>
<dbReference type="InterPro" id="IPR017850">
    <property type="entry name" value="Alkaline_phosphatase_core_sf"/>
</dbReference>
<protein>
    <submittedName>
        <fullName evidence="1">DUF1501 domain-containing protein</fullName>
    </submittedName>
</protein>
<evidence type="ECO:0000313" key="2">
    <source>
        <dbReference type="Proteomes" id="UP000664417"/>
    </source>
</evidence>
<gene>
    <name evidence="1" type="ORF">J3U88_19370</name>
</gene>
<dbReference type="PANTHER" id="PTHR43737:SF1">
    <property type="entry name" value="DUF1501 DOMAIN-CONTAINING PROTEIN"/>
    <property type="match status" value="1"/>
</dbReference>
<dbReference type="AlphaFoldDB" id="A0A8J7Q582"/>
<dbReference type="SUPFAM" id="SSF53649">
    <property type="entry name" value="Alkaline phosphatase-like"/>
    <property type="match status" value="1"/>
</dbReference>
<dbReference type="EMBL" id="JAFREP010000018">
    <property type="protein sequence ID" value="MBO1320647.1"/>
    <property type="molecule type" value="Genomic_DNA"/>
</dbReference>
<sequence length="449" mass="49281">MDRRTALKIGAGLGLAGLRPLLAGKTRFDKRDPQLWGTARNCVFINTVGGMSHVDTFDYKPGPATPNAMGQSRLSSGALWPAGIMPDLAARGDHFTLVRSLYGVERNHQRAQFAVETGHRFNPAASLRAEVPSLGSLISVELAGQRGADDVLPTFFAMGMRPPGTGMFPRQHNAYFLEVENRFDREFDAYLNGDIRTRLNWLWTLDPLKQEGHDPLGSRYLWSSAEALMFDERARAALTLDDERQLRYLPQQEDGQPYVSGRGIGEWLAQAYQLLAADSGTRFIHIGYQDWDRHSQVYGHLAYEGPLFDRALAAFFDEMSETPGVEAGKSLLDETLVVVVGEFGRTPGALNRLQGRDHFSDAFSALFAGGGVQGGRIIGATDAVGGAVIDNGWSHDRPIGLVDLSATVFSALGIDYRRSLADTPSGRTFYYVGRDSWAGTPHVIDPLFS</sequence>